<dbReference type="Proteomes" id="UP000016928">
    <property type="component" value="Unassembled WGS sequence"/>
</dbReference>
<dbReference type="Gene3D" id="3.90.180.10">
    <property type="entry name" value="Medium-chain alcohol dehydrogenases, catalytic domain"/>
    <property type="match status" value="1"/>
</dbReference>
<dbReference type="STRING" id="1229664.N4UF12"/>
<dbReference type="InterPro" id="IPR020843">
    <property type="entry name" value="ER"/>
</dbReference>
<feature type="domain" description="Enoyl reductase (ER)" evidence="7">
    <location>
        <begin position="36"/>
        <end position="390"/>
    </location>
</feature>
<dbReference type="Gene3D" id="3.40.50.720">
    <property type="entry name" value="NAD(P)-binding Rossmann-like Domain"/>
    <property type="match status" value="1"/>
</dbReference>
<dbReference type="PANTHER" id="PTHR43880:SF12">
    <property type="entry name" value="ALCOHOL DEHYDROGENASE CLASS-3"/>
    <property type="match status" value="1"/>
</dbReference>
<dbReference type="Pfam" id="PF00107">
    <property type="entry name" value="ADH_zinc_N"/>
    <property type="match status" value="1"/>
</dbReference>
<evidence type="ECO:0000259" key="7">
    <source>
        <dbReference type="SMART" id="SM00829"/>
    </source>
</evidence>
<dbReference type="GO" id="GO:0051903">
    <property type="term" value="F:S-(hydroxymethyl)glutathione dehydrogenase [NAD(P)+] activity"/>
    <property type="evidence" value="ECO:0007669"/>
    <property type="project" value="TreeGrafter"/>
</dbReference>
<dbReference type="HOGENOM" id="CLU_026673_14_1_1"/>
<dbReference type="VEuPathDB" id="FungiDB:FOC1_g10009798"/>
<reference evidence="9" key="1">
    <citation type="submission" date="2012-09" db="EMBL/GenBank/DDBJ databases">
        <title>Genome sequencing and comparative transcriptomics of race 1 and race 4 of banana pathogen: Fusarium oxysporum f. sp. cubense.</title>
        <authorList>
            <person name="Fang X."/>
            <person name="Huang J."/>
        </authorList>
    </citation>
    <scope>NUCLEOTIDE SEQUENCE [LARGE SCALE GENOMIC DNA]</scope>
    <source>
        <strain evidence="9">race 1</strain>
    </source>
</reference>
<evidence type="ECO:0000313" key="8">
    <source>
        <dbReference type="EMBL" id="ENH74388.1"/>
    </source>
</evidence>
<organism evidence="8 9">
    <name type="scientific">Fusarium oxysporum f. sp. cubense (strain race 1)</name>
    <name type="common">Panama disease fungus</name>
    <dbReference type="NCBI Taxonomy" id="1229664"/>
    <lineage>
        <taxon>Eukaryota</taxon>
        <taxon>Fungi</taxon>
        <taxon>Dikarya</taxon>
        <taxon>Ascomycota</taxon>
        <taxon>Pezizomycotina</taxon>
        <taxon>Sordariomycetes</taxon>
        <taxon>Hypocreomycetidae</taxon>
        <taxon>Hypocreales</taxon>
        <taxon>Nectriaceae</taxon>
        <taxon>Fusarium</taxon>
        <taxon>Fusarium oxysporum species complex</taxon>
    </lineage>
</organism>
<evidence type="ECO:0000256" key="6">
    <source>
        <dbReference type="RuleBase" id="RU361277"/>
    </source>
</evidence>
<evidence type="ECO:0000256" key="3">
    <source>
        <dbReference type="ARBA" id="ARBA00022833"/>
    </source>
</evidence>
<gene>
    <name evidence="8" type="ORF">FOC1_g10009798</name>
</gene>
<evidence type="ECO:0000313" key="9">
    <source>
        <dbReference type="Proteomes" id="UP000016928"/>
    </source>
</evidence>
<dbReference type="GO" id="GO:0005829">
    <property type="term" value="C:cytosol"/>
    <property type="evidence" value="ECO:0007669"/>
    <property type="project" value="TreeGrafter"/>
</dbReference>
<accession>N4UF12</accession>
<dbReference type="PANTHER" id="PTHR43880">
    <property type="entry name" value="ALCOHOL DEHYDROGENASE"/>
    <property type="match status" value="1"/>
</dbReference>
<comment type="cofactor">
    <cofactor evidence="1 6">
        <name>Zn(2+)</name>
        <dbReference type="ChEBI" id="CHEBI:29105"/>
    </cofactor>
</comment>
<reference evidence="9" key="2">
    <citation type="journal article" date="2014" name="PLoS ONE">
        <title>Genome and Transcriptome Analysis of the Fungal Pathogen Fusarium oxysporum f. sp. cubense Causing Banana Vascular Wilt Disease.</title>
        <authorList>
            <person name="Guo L."/>
            <person name="Han L."/>
            <person name="Yang L."/>
            <person name="Zeng H."/>
            <person name="Fan D."/>
            <person name="Zhu Y."/>
            <person name="Feng Y."/>
            <person name="Wang G."/>
            <person name="Peng C."/>
            <person name="Jiang X."/>
            <person name="Zhou D."/>
            <person name="Ni P."/>
            <person name="Liang C."/>
            <person name="Liu L."/>
            <person name="Wang J."/>
            <person name="Mao C."/>
            <person name="Fang X."/>
            <person name="Peng M."/>
            <person name="Huang J."/>
        </authorList>
    </citation>
    <scope>NUCLEOTIDE SEQUENCE [LARGE SCALE GENOMIC DNA]</scope>
    <source>
        <strain evidence="9">race 1</strain>
    </source>
</reference>
<dbReference type="CDD" id="cd08278">
    <property type="entry name" value="benzyl_alcohol_DH"/>
    <property type="match status" value="1"/>
</dbReference>
<dbReference type="InterPro" id="IPR036291">
    <property type="entry name" value="NAD(P)-bd_dom_sf"/>
</dbReference>
<dbReference type="SUPFAM" id="SSF50129">
    <property type="entry name" value="GroES-like"/>
    <property type="match status" value="1"/>
</dbReference>
<dbReference type="InterPro" id="IPR002328">
    <property type="entry name" value="ADH_Zn_CS"/>
</dbReference>
<dbReference type="AlphaFoldDB" id="N4UF12"/>
<name>N4UF12_FUSC1</name>
<dbReference type="SUPFAM" id="SSF51735">
    <property type="entry name" value="NAD(P)-binding Rossmann-fold domains"/>
    <property type="match status" value="1"/>
</dbReference>
<evidence type="ECO:0000256" key="5">
    <source>
        <dbReference type="ARBA" id="ARBA00023027"/>
    </source>
</evidence>
<evidence type="ECO:0000256" key="4">
    <source>
        <dbReference type="ARBA" id="ARBA00023002"/>
    </source>
</evidence>
<proteinExistence type="inferred from homology"/>
<dbReference type="FunFam" id="3.40.50.720:FF:000003">
    <property type="entry name" value="S-(hydroxymethyl)glutathione dehydrogenase"/>
    <property type="match status" value="1"/>
</dbReference>
<keyword evidence="3 6" id="KW-0862">Zinc</keyword>
<dbReference type="InterPro" id="IPR013149">
    <property type="entry name" value="ADH-like_C"/>
</dbReference>
<dbReference type="Pfam" id="PF08240">
    <property type="entry name" value="ADH_N"/>
    <property type="match status" value="1"/>
</dbReference>
<evidence type="ECO:0000256" key="1">
    <source>
        <dbReference type="ARBA" id="ARBA00001947"/>
    </source>
</evidence>
<dbReference type="GO" id="GO:0046294">
    <property type="term" value="P:formaldehyde catabolic process"/>
    <property type="evidence" value="ECO:0007669"/>
    <property type="project" value="TreeGrafter"/>
</dbReference>
<dbReference type="EMBL" id="KB730034">
    <property type="protein sequence ID" value="ENH74388.1"/>
    <property type="molecule type" value="Genomic_DNA"/>
</dbReference>
<dbReference type="PROSITE" id="PS00059">
    <property type="entry name" value="ADH_ZINC"/>
    <property type="match status" value="1"/>
</dbReference>
<evidence type="ECO:0000256" key="2">
    <source>
        <dbReference type="ARBA" id="ARBA00022723"/>
    </source>
</evidence>
<dbReference type="OrthoDB" id="1560166at2759"/>
<dbReference type="SMART" id="SM00829">
    <property type="entry name" value="PKS_ER"/>
    <property type="match status" value="1"/>
</dbReference>
<dbReference type="InterPro" id="IPR013154">
    <property type="entry name" value="ADH-like_N"/>
</dbReference>
<dbReference type="OMA" id="HEGAGWV"/>
<keyword evidence="5" id="KW-0520">NAD</keyword>
<protein>
    <submittedName>
        <fullName evidence="8">Aryl-alcohol dehydrogenase</fullName>
    </submittedName>
</protein>
<sequence length="453" mass="49166">MHYQHVEIIETNEPRKVSDAKFENIETLAFVVQEPKADFTLVPIILDEIRADEVLVDMSYSGICHTDIVLQQGLLPMVEFPAVFGHEGAGIVRAVGSDVSIAGLEVGDSVVLSFNHCGTCKACVSDHPAFCFSHPQVNHNAVRISDRSTPGRLKDGRSVRTQYFGQSSFSKMSVVNAKCVVKCPRPEDMHLYAPLGCGIQTGAGTVLNVLKPTSEDSLVIFGLGSVGLAAVMAAKYLGVGKIIAVDIMPTRLELGRELGATDTLNSREESNIVQTIKNLTGGGAKFAVDCTGIPKVIEDVVASIGPMGTAVVVGVPPPGADVKVNALEFLLENKKFVGVIEGDSNPSKFIPQLIDMHRAGKFPLEKLCKNYHFSELPQAVADMHSGKVHLKLPIFCKHRQSLTTILGHQACHQMVLMFETQDKTLVWEVSPVSSTQLKPSWSNNWPLHCISKY</sequence>
<dbReference type="InterPro" id="IPR011032">
    <property type="entry name" value="GroES-like_sf"/>
</dbReference>
<keyword evidence="2 6" id="KW-0479">Metal-binding</keyword>
<keyword evidence="4" id="KW-0560">Oxidoreductase</keyword>
<dbReference type="GO" id="GO:0008270">
    <property type="term" value="F:zinc ion binding"/>
    <property type="evidence" value="ECO:0007669"/>
    <property type="project" value="InterPro"/>
</dbReference>
<comment type="similarity">
    <text evidence="6">Belongs to the zinc-containing alcohol dehydrogenase family.</text>
</comment>